<feature type="region of interest" description="Disordered" evidence="1">
    <location>
        <begin position="228"/>
        <end position="249"/>
    </location>
</feature>
<protein>
    <submittedName>
        <fullName evidence="2">Uncharacterized protein</fullName>
    </submittedName>
</protein>
<evidence type="ECO:0000256" key="1">
    <source>
        <dbReference type="SAM" id="MobiDB-lite"/>
    </source>
</evidence>
<gene>
    <name evidence="2" type="ORF">TBRA_LOCUS4247</name>
</gene>
<dbReference type="AlphaFoldDB" id="A0A6H5I9E8"/>
<proteinExistence type="predicted"/>
<dbReference type="EMBL" id="CADCXV010000674">
    <property type="protein sequence ID" value="CAB0032305.1"/>
    <property type="molecule type" value="Genomic_DNA"/>
</dbReference>
<accession>A0A6H5I9E8</accession>
<evidence type="ECO:0000313" key="3">
    <source>
        <dbReference type="Proteomes" id="UP000479190"/>
    </source>
</evidence>
<evidence type="ECO:0000313" key="2">
    <source>
        <dbReference type="EMBL" id="CAB0032305.1"/>
    </source>
</evidence>
<name>A0A6H5I9E8_9HYME</name>
<keyword evidence="3" id="KW-1185">Reference proteome</keyword>
<reference evidence="2 3" key="1">
    <citation type="submission" date="2020-02" db="EMBL/GenBank/DDBJ databases">
        <authorList>
            <person name="Ferguson B K."/>
        </authorList>
    </citation>
    <scope>NUCLEOTIDE SEQUENCE [LARGE SCALE GENOMIC DNA]</scope>
</reference>
<organism evidence="2 3">
    <name type="scientific">Trichogramma brassicae</name>
    <dbReference type="NCBI Taxonomy" id="86971"/>
    <lineage>
        <taxon>Eukaryota</taxon>
        <taxon>Metazoa</taxon>
        <taxon>Ecdysozoa</taxon>
        <taxon>Arthropoda</taxon>
        <taxon>Hexapoda</taxon>
        <taxon>Insecta</taxon>
        <taxon>Pterygota</taxon>
        <taxon>Neoptera</taxon>
        <taxon>Endopterygota</taxon>
        <taxon>Hymenoptera</taxon>
        <taxon>Apocrita</taxon>
        <taxon>Proctotrupomorpha</taxon>
        <taxon>Chalcidoidea</taxon>
        <taxon>Trichogrammatidae</taxon>
        <taxon>Trichogramma</taxon>
    </lineage>
</organism>
<dbReference type="Proteomes" id="UP000479190">
    <property type="component" value="Unassembled WGS sequence"/>
</dbReference>
<sequence>MSLVLVQPHREIHGHGLRSYFGSQIFYFAGLLLSACLAPYSSSSSHRCRRPSARAYTQPKKFYQQWPIYLMRIDSRAIETIFDCARTCDVLMFCTSKRRSSAYTNTASPVHDMRSPLPPSRPNYFTSIIYNGIRAWIFHVHIYSSSQCTGIACACPRNHVKPIVRLFFRPTGILALPGALLRRCQTREKKKNTDDFKKRQINEKYDIDIGSCHSSEDEKKIHQQHAVGAAAAAAAASKTSRKMPSTQARTMRSRIHLEYSIERERRKSREAFASREERDVESATHRGTNNLKIAMLPGGRTYIRLIPDERYGKKHGVVRLRFESSV</sequence>